<dbReference type="Pfam" id="PF12833">
    <property type="entry name" value="HTH_18"/>
    <property type="match status" value="1"/>
</dbReference>
<dbReference type="Gene3D" id="1.10.10.60">
    <property type="entry name" value="Homeodomain-like"/>
    <property type="match status" value="1"/>
</dbReference>
<dbReference type="InterPro" id="IPR035418">
    <property type="entry name" value="AraC-bd_2"/>
</dbReference>
<evidence type="ECO:0000256" key="2">
    <source>
        <dbReference type="ARBA" id="ARBA00023125"/>
    </source>
</evidence>
<dbReference type="Proteomes" id="UP000219068">
    <property type="component" value="Unassembled WGS sequence"/>
</dbReference>
<reference evidence="5 6" key="1">
    <citation type="submission" date="2017-08" db="EMBL/GenBank/DDBJ databases">
        <authorList>
            <person name="de Groot N.N."/>
        </authorList>
    </citation>
    <scope>NUCLEOTIDE SEQUENCE [LARGE SCALE GENOMIC DNA]</scope>
    <source>
        <strain evidence="5 6">USBA 78</strain>
    </source>
</reference>
<dbReference type="AlphaFoldDB" id="A0A285TPC7"/>
<dbReference type="PANTHER" id="PTHR46796:SF12">
    <property type="entry name" value="HTH-TYPE DNA-BINDING TRANSCRIPTIONAL ACTIVATOR EUTR"/>
    <property type="match status" value="1"/>
</dbReference>
<dbReference type="PROSITE" id="PS01124">
    <property type="entry name" value="HTH_ARAC_FAMILY_2"/>
    <property type="match status" value="1"/>
</dbReference>
<accession>A0A285TPC7</accession>
<keyword evidence="1" id="KW-0805">Transcription regulation</keyword>
<dbReference type="SUPFAM" id="SSF46689">
    <property type="entry name" value="Homeodomain-like"/>
    <property type="match status" value="1"/>
</dbReference>
<dbReference type="SMART" id="SM00342">
    <property type="entry name" value="HTH_ARAC"/>
    <property type="match status" value="1"/>
</dbReference>
<dbReference type="GO" id="GO:0043565">
    <property type="term" value="F:sequence-specific DNA binding"/>
    <property type="evidence" value="ECO:0007669"/>
    <property type="project" value="InterPro"/>
</dbReference>
<keyword evidence="3" id="KW-0804">Transcription</keyword>
<feature type="domain" description="HTH araC/xylS-type" evidence="4">
    <location>
        <begin position="224"/>
        <end position="324"/>
    </location>
</feature>
<evidence type="ECO:0000313" key="5">
    <source>
        <dbReference type="EMBL" id="SOC24434.1"/>
    </source>
</evidence>
<keyword evidence="2 5" id="KW-0238">DNA-binding</keyword>
<gene>
    <name evidence="5" type="ORF">SAMN05428964_104324</name>
</gene>
<evidence type="ECO:0000256" key="3">
    <source>
        <dbReference type="ARBA" id="ARBA00023163"/>
    </source>
</evidence>
<dbReference type="InterPro" id="IPR009057">
    <property type="entry name" value="Homeodomain-like_sf"/>
</dbReference>
<dbReference type="PANTHER" id="PTHR46796">
    <property type="entry name" value="HTH-TYPE TRANSCRIPTIONAL ACTIVATOR RHAS-RELATED"/>
    <property type="match status" value="1"/>
</dbReference>
<evidence type="ECO:0000259" key="4">
    <source>
        <dbReference type="PROSITE" id="PS01124"/>
    </source>
</evidence>
<dbReference type="Pfam" id="PF14525">
    <property type="entry name" value="AraC_binding_2"/>
    <property type="match status" value="1"/>
</dbReference>
<evidence type="ECO:0000256" key="1">
    <source>
        <dbReference type="ARBA" id="ARBA00023015"/>
    </source>
</evidence>
<protein>
    <submittedName>
        <fullName evidence="5">AraC-type DNA-binding protein</fullName>
    </submittedName>
</protein>
<organism evidence="5 6">
    <name type="scientific">Thalassospira xiamenensis</name>
    <dbReference type="NCBI Taxonomy" id="220697"/>
    <lineage>
        <taxon>Bacteria</taxon>
        <taxon>Pseudomonadati</taxon>
        <taxon>Pseudomonadota</taxon>
        <taxon>Alphaproteobacteria</taxon>
        <taxon>Rhodospirillales</taxon>
        <taxon>Thalassospiraceae</taxon>
        <taxon>Thalassospira</taxon>
    </lineage>
</organism>
<dbReference type="GO" id="GO:0003700">
    <property type="term" value="F:DNA-binding transcription factor activity"/>
    <property type="evidence" value="ECO:0007669"/>
    <property type="project" value="InterPro"/>
</dbReference>
<dbReference type="InterPro" id="IPR050204">
    <property type="entry name" value="AraC_XylS_family_regulators"/>
</dbReference>
<dbReference type="InterPro" id="IPR018060">
    <property type="entry name" value="HTH_AraC"/>
</dbReference>
<dbReference type="EMBL" id="OBMM01000004">
    <property type="protein sequence ID" value="SOC24434.1"/>
    <property type="molecule type" value="Genomic_DNA"/>
</dbReference>
<sequence>MVLHSKFTVIRSKDLAELQEFVSDFSSPLRLRINRKGDEIDADMALAMIGNQPFLHGTFGTARVDWQSAGEGSDTMMLFVPTDGWGEITHLGRTWDLTPNQGMMRDLSIETTAYQEQFHSYVLPISKTRIREHARNLGGELMGLYPIEFDPVANLTTSGGQMIRHYMQFLASSLNHGLMDKPNKLVTSQACDLLLTHILTQLKSNVQDILTGQEVSRVVPRHVKRAQDYIHANPSETLDMVSLSETAECSYRTLQRGFIDAFGLTPRQYIRKVRLQLVRNDLMSTDVTDPVATIAQRWGFGHMGRFAQEYIQEFGERPTKTAREA</sequence>
<proteinExistence type="predicted"/>
<evidence type="ECO:0000313" key="6">
    <source>
        <dbReference type="Proteomes" id="UP000219068"/>
    </source>
</evidence>
<name>A0A285TPC7_9PROT</name>